<accession>A0ABT3IS35</accession>
<reference evidence="8 9" key="1">
    <citation type="submission" date="2022-10" db="EMBL/GenBank/DDBJ databases">
        <title>Chitinophaga nivalis PC15 sp. nov., isolated from Pyeongchang county, South Korea.</title>
        <authorList>
            <person name="Trinh H.N."/>
        </authorList>
    </citation>
    <scope>NUCLEOTIDE SEQUENCE [LARGE SCALE GENOMIC DNA]</scope>
    <source>
        <strain evidence="8 9">PC14</strain>
    </source>
</reference>
<keyword evidence="4" id="KW-0472">Membrane</keyword>
<gene>
    <name evidence="8" type="ORF">OL497_23030</name>
</gene>
<dbReference type="Pfam" id="PF14322">
    <property type="entry name" value="SusD-like_3"/>
    <property type="match status" value="1"/>
</dbReference>
<evidence type="ECO:0000259" key="6">
    <source>
        <dbReference type="Pfam" id="PF07980"/>
    </source>
</evidence>
<evidence type="ECO:0000256" key="2">
    <source>
        <dbReference type="ARBA" id="ARBA00006275"/>
    </source>
</evidence>
<keyword evidence="9" id="KW-1185">Reference proteome</keyword>
<name>A0ABT3IS35_9BACT</name>
<dbReference type="RefSeq" id="WP_264733606.1">
    <property type="nucleotide sequence ID" value="NZ_JAPDNR010000001.1"/>
</dbReference>
<dbReference type="Gene3D" id="2.20.20.130">
    <property type="match status" value="1"/>
</dbReference>
<dbReference type="Proteomes" id="UP001207742">
    <property type="component" value="Unassembled WGS sequence"/>
</dbReference>
<feature type="domain" description="SusD-like N-terminal" evidence="7">
    <location>
        <begin position="82"/>
        <end position="232"/>
    </location>
</feature>
<evidence type="ECO:0000256" key="4">
    <source>
        <dbReference type="ARBA" id="ARBA00023136"/>
    </source>
</evidence>
<sequence length="470" mass="52705">MILNLLKRNIAGWMVVTMATGFFSCNKMLDIKPTDQVDGSEIFTSLGTVNKAVLGVYADWEAAYTWRIGSVMADECSIGLKNNGVNGSAQQLYRWSYASGDPEISAPWVNAYQVINRVNRVLEGIDKVPVPDAAAEQEKQHLKGELLAIRAFEHFELYRNYGSSGKYQVSALAVPYVTTSAISNKPGRPSYVTFMAALQQDITAALALIDDNKEVSRMHLNAVNALQARVALYAGNWATAATYAGKVIDKVPLATRDEFPGIWTDRNNAEVIFKLTRTNASPMRPGDIWKNATTGIAYFAPAQKLLSAYNRDLDIRYDSYFDYDPALEKDGQLPDVIKKYAGSTGAENLNDIKVFRTAEMYLIRAEALLQSNKRGEAAADLNILRQHRLLDYEPQNFRDVPQLLQAILTERFKELPFEGHRYYDLKRLLLPIERDQPAATLHPQALFYYLPIPQAEIIANPNIRPNNPGW</sequence>
<proteinExistence type="inferred from homology"/>
<dbReference type="InterPro" id="IPR012944">
    <property type="entry name" value="SusD_RagB_dom"/>
</dbReference>
<evidence type="ECO:0000256" key="5">
    <source>
        <dbReference type="ARBA" id="ARBA00023237"/>
    </source>
</evidence>
<dbReference type="InterPro" id="IPR033985">
    <property type="entry name" value="SusD-like_N"/>
</dbReference>
<dbReference type="Gene3D" id="1.25.40.900">
    <property type="match status" value="1"/>
</dbReference>
<keyword evidence="5" id="KW-0998">Cell outer membrane</keyword>
<dbReference type="CDD" id="cd08977">
    <property type="entry name" value="SusD"/>
    <property type="match status" value="1"/>
</dbReference>
<dbReference type="EMBL" id="JAPDNS010000002">
    <property type="protein sequence ID" value="MCW3486791.1"/>
    <property type="molecule type" value="Genomic_DNA"/>
</dbReference>
<evidence type="ECO:0000313" key="9">
    <source>
        <dbReference type="Proteomes" id="UP001207742"/>
    </source>
</evidence>
<dbReference type="SUPFAM" id="SSF48452">
    <property type="entry name" value="TPR-like"/>
    <property type="match status" value="1"/>
</dbReference>
<comment type="subcellular location">
    <subcellularLocation>
        <location evidence="1">Cell outer membrane</location>
    </subcellularLocation>
</comment>
<evidence type="ECO:0000256" key="3">
    <source>
        <dbReference type="ARBA" id="ARBA00022729"/>
    </source>
</evidence>
<organism evidence="8 9">
    <name type="scientific">Chitinophaga nivalis</name>
    <dbReference type="NCBI Taxonomy" id="2991709"/>
    <lineage>
        <taxon>Bacteria</taxon>
        <taxon>Pseudomonadati</taxon>
        <taxon>Bacteroidota</taxon>
        <taxon>Chitinophagia</taxon>
        <taxon>Chitinophagales</taxon>
        <taxon>Chitinophagaceae</taxon>
        <taxon>Chitinophaga</taxon>
    </lineage>
</organism>
<dbReference type="PROSITE" id="PS51257">
    <property type="entry name" value="PROKAR_LIPOPROTEIN"/>
    <property type="match status" value="1"/>
</dbReference>
<evidence type="ECO:0000259" key="7">
    <source>
        <dbReference type="Pfam" id="PF14322"/>
    </source>
</evidence>
<comment type="caution">
    <text evidence="8">The sequence shown here is derived from an EMBL/GenBank/DDBJ whole genome shotgun (WGS) entry which is preliminary data.</text>
</comment>
<evidence type="ECO:0000256" key="1">
    <source>
        <dbReference type="ARBA" id="ARBA00004442"/>
    </source>
</evidence>
<dbReference type="Gene3D" id="1.25.40.390">
    <property type="match status" value="1"/>
</dbReference>
<protein>
    <submittedName>
        <fullName evidence="8">RagB/SusD family nutrient uptake outer membrane protein</fullName>
    </submittedName>
</protein>
<dbReference type="Pfam" id="PF07980">
    <property type="entry name" value="SusD_RagB"/>
    <property type="match status" value="1"/>
</dbReference>
<dbReference type="InterPro" id="IPR011990">
    <property type="entry name" value="TPR-like_helical_dom_sf"/>
</dbReference>
<comment type="similarity">
    <text evidence="2">Belongs to the SusD family.</text>
</comment>
<keyword evidence="3" id="KW-0732">Signal</keyword>
<evidence type="ECO:0000313" key="8">
    <source>
        <dbReference type="EMBL" id="MCW3486791.1"/>
    </source>
</evidence>
<feature type="domain" description="RagB/SusD" evidence="6">
    <location>
        <begin position="342"/>
        <end position="427"/>
    </location>
</feature>